<accession>A0A2J6WKE0</accession>
<gene>
    <name evidence="1" type="ORF">C0187_04870</name>
</gene>
<dbReference type="AlphaFoldDB" id="A0A2J6WKE0"/>
<reference evidence="1 2" key="1">
    <citation type="submission" date="2018-01" db="EMBL/GenBank/DDBJ databases">
        <title>Metagenomic assembled genomes from two thermal pools in the Uzon Caldera, Kamchatka, Russia.</title>
        <authorList>
            <person name="Wilkins L."/>
            <person name="Ettinger C."/>
        </authorList>
    </citation>
    <scope>NUCLEOTIDE SEQUENCE [LARGE SCALE GENOMIC DNA]</scope>
    <source>
        <strain evidence="1">ZAV-05</strain>
    </source>
</reference>
<dbReference type="EMBL" id="PNIN01000048">
    <property type="protein sequence ID" value="PMP70854.1"/>
    <property type="molecule type" value="Genomic_DNA"/>
</dbReference>
<proteinExistence type="predicted"/>
<name>A0A2J6WKE0_9BACT</name>
<organism evidence="1 2">
    <name type="scientific">Calditerrivibrio nitroreducens</name>
    <dbReference type="NCBI Taxonomy" id="477976"/>
    <lineage>
        <taxon>Bacteria</taxon>
        <taxon>Pseudomonadati</taxon>
        <taxon>Deferribacterota</taxon>
        <taxon>Deferribacteres</taxon>
        <taxon>Deferribacterales</taxon>
        <taxon>Calditerrivibrionaceae</taxon>
    </lineage>
</organism>
<protein>
    <submittedName>
        <fullName evidence="1">Uncharacterized protein</fullName>
    </submittedName>
</protein>
<sequence length="122" mass="14140">MDENEIIEKVIKDIDKLFPKKCSCCGILFENFLDFIEKTEIPAHAFDSNFMVMHLHNIYDILALRNCKCKTTIALPCAIDPEFKKEIVLFLEKEAQKLNIPTEKMAGLLRDKIIKSVHNRSK</sequence>
<evidence type="ECO:0000313" key="2">
    <source>
        <dbReference type="Proteomes" id="UP000242881"/>
    </source>
</evidence>
<comment type="caution">
    <text evidence="1">The sequence shown here is derived from an EMBL/GenBank/DDBJ whole genome shotgun (WGS) entry which is preliminary data.</text>
</comment>
<evidence type="ECO:0000313" key="1">
    <source>
        <dbReference type="EMBL" id="PMP70854.1"/>
    </source>
</evidence>
<dbReference type="Proteomes" id="UP000242881">
    <property type="component" value="Unassembled WGS sequence"/>
</dbReference>